<evidence type="ECO:0000313" key="2">
    <source>
        <dbReference type="Proteomes" id="UP000290289"/>
    </source>
</evidence>
<comment type="caution">
    <text evidence="1">The sequence shown here is derived from an EMBL/GenBank/DDBJ whole genome shotgun (WGS) entry which is preliminary data.</text>
</comment>
<dbReference type="AlphaFoldDB" id="A0A498IND9"/>
<dbReference type="EMBL" id="RDQH01000337">
    <property type="protein sequence ID" value="RXH85058.1"/>
    <property type="molecule type" value="Genomic_DNA"/>
</dbReference>
<sequence length="107" mass="11953">MVRSRGISRWRRPTYGDSEKLAEERPGGGVVAGEKTALPSKATGIKFSHLFANKFGYVLTSRKMCLKNFNSASWKKKEGFKILCFHALASLSLCLKDFCTKALRFSS</sequence>
<dbReference type="Proteomes" id="UP000290289">
    <property type="component" value="Chromosome 11"/>
</dbReference>
<gene>
    <name evidence="1" type="ORF">DVH24_041826</name>
</gene>
<name>A0A498IND9_MALDO</name>
<keyword evidence="2" id="KW-1185">Reference proteome</keyword>
<reference evidence="1 2" key="1">
    <citation type="submission" date="2018-10" db="EMBL/GenBank/DDBJ databases">
        <title>A high-quality apple genome assembly.</title>
        <authorList>
            <person name="Hu J."/>
        </authorList>
    </citation>
    <scope>NUCLEOTIDE SEQUENCE [LARGE SCALE GENOMIC DNA]</scope>
    <source>
        <strain evidence="2">cv. HFTH1</strain>
        <tissue evidence="1">Young leaf</tissue>
    </source>
</reference>
<accession>A0A498IND9</accession>
<protein>
    <submittedName>
        <fullName evidence="1">Uncharacterized protein</fullName>
    </submittedName>
</protein>
<organism evidence="1 2">
    <name type="scientific">Malus domestica</name>
    <name type="common">Apple</name>
    <name type="synonym">Pyrus malus</name>
    <dbReference type="NCBI Taxonomy" id="3750"/>
    <lineage>
        <taxon>Eukaryota</taxon>
        <taxon>Viridiplantae</taxon>
        <taxon>Streptophyta</taxon>
        <taxon>Embryophyta</taxon>
        <taxon>Tracheophyta</taxon>
        <taxon>Spermatophyta</taxon>
        <taxon>Magnoliopsida</taxon>
        <taxon>eudicotyledons</taxon>
        <taxon>Gunneridae</taxon>
        <taxon>Pentapetalae</taxon>
        <taxon>rosids</taxon>
        <taxon>fabids</taxon>
        <taxon>Rosales</taxon>
        <taxon>Rosaceae</taxon>
        <taxon>Amygdaloideae</taxon>
        <taxon>Maleae</taxon>
        <taxon>Malus</taxon>
    </lineage>
</organism>
<proteinExistence type="predicted"/>
<evidence type="ECO:0000313" key="1">
    <source>
        <dbReference type="EMBL" id="RXH85058.1"/>
    </source>
</evidence>